<gene>
    <name evidence="4" type="ORF">A2628_00590</name>
</gene>
<reference evidence="4 5" key="1">
    <citation type="journal article" date="2016" name="Nat. Commun.">
        <title>Thousands of microbial genomes shed light on interconnected biogeochemical processes in an aquifer system.</title>
        <authorList>
            <person name="Anantharaman K."/>
            <person name="Brown C.T."/>
            <person name="Hug L.A."/>
            <person name="Sharon I."/>
            <person name="Castelle C.J."/>
            <person name="Probst A.J."/>
            <person name="Thomas B.C."/>
            <person name="Singh A."/>
            <person name="Wilkins M.J."/>
            <person name="Karaoz U."/>
            <person name="Brodie E.L."/>
            <person name="Williams K.H."/>
            <person name="Hubbard S.S."/>
            <person name="Banfield J.F."/>
        </authorList>
    </citation>
    <scope>NUCLEOTIDE SEQUENCE [LARGE SCALE GENOMIC DNA]</scope>
</reference>
<proteinExistence type="predicted"/>
<organism evidence="4 5">
    <name type="scientific">Candidatus Woesebacteria bacterium RIFCSPHIGHO2_01_FULL_40_22</name>
    <dbReference type="NCBI Taxonomy" id="1802499"/>
    <lineage>
        <taxon>Bacteria</taxon>
        <taxon>Candidatus Woeseibacteriota</taxon>
    </lineage>
</organism>
<dbReference type="Pfam" id="PF01345">
    <property type="entry name" value="DUF11"/>
    <property type="match status" value="1"/>
</dbReference>
<evidence type="ECO:0000313" key="4">
    <source>
        <dbReference type="EMBL" id="OGM25801.1"/>
    </source>
</evidence>
<feature type="transmembrane region" description="Helical" evidence="2">
    <location>
        <begin position="916"/>
        <end position="932"/>
    </location>
</feature>
<dbReference type="Gene3D" id="2.60.40.10">
    <property type="entry name" value="Immunoglobulins"/>
    <property type="match status" value="2"/>
</dbReference>
<evidence type="ECO:0000256" key="2">
    <source>
        <dbReference type="SAM" id="Phobius"/>
    </source>
</evidence>
<dbReference type="AlphaFoldDB" id="A0A1F7YEP9"/>
<dbReference type="InterPro" id="IPR013783">
    <property type="entry name" value="Ig-like_fold"/>
</dbReference>
<feature type="region of interest" description="Disordered" evidence="1">
    <location>
        <begin position="856"/>
        <end position="898"/>
    </location>
</feature>
<dbReference type="Proteomes" id="UP000179221">
    <property type="component" value="Unassembled WGS sequence"/>
</dbReference>
<feature type="region of interest" description="Disordered" evidence="1">
    <location>
        <begin position="181"/>
        <end position="217"/>
    </location>
</feature>
<protein>
    <recommendedName>
        <fullName evidence="3">DUF11 domain-containing protein</fullName>
    </recommendedName>
</protein>
<dbReference type="InterPro" id="IPR001434">
    <property type="entry name" value="OmcB-like_DUF11"/>
</dbReference>
<feature type="transmembrane region" description="Helical" evidence="2">
    <location>
        <begin position="12"/>
        <end position="31"/>
    </location>
</feature>
<feature type="region of interest" description="Disordered" evidence="1">
    <location>
        <begin position="283"/>
        <end position="307"/>
    </location>
</feature>
<accession>A0A1F7YEP9</accession>
<evidence type="ECO:0000256" key="1">
    <source>
        <dbReference type="SAM" id="MobiDB-lite"/>
    </source>
</evidence>
<keyword evidence="2" id="KW-0812">Transmembrane</keyword>
<keyword evidence="2" id="KW-1133">Transmembrane helix</keyword>
<dbReference type="InterPro" id="IPR047589">
    <property type="entry name" value="DUF11_rpt"/>
</dbReference>
<evidence type="ECO:0000313" key="5">
    <source>
        <dbReference type="Proteomes" id="UP000179221"/>
    </source>
</evidence>
<keyword evidence="2" id="KW-0472">Membrane</keyword>
<feature type="compositionally biased region" description="Low complexity" evidence="1">
    <location>
        <begin position="184"/>
        <end position="210"/>
    </location>
</feature>
<evidence type="ECO:0000259" key="3">
    <source>
        <dbReference type="Pfam" id="PF01345"/>
    </source>
</evidence>
<feature type="compositionally biased region" description="Acidic residues" evidence="1">
    <location>
        <begin position="870"/>
        <end position="881"/>
    </location>
</feature>
<dbReference type="NCBIfam" id="TIGR01451">
    <property type="entry name" value="B_ant_repeat"/>
    <property type="match status" value="1"/>
</dbReference>
<sequence length="957" mass="103451">MFKERVNRIFSFFSAVSLLVNTFVAPISLYMQTAPTALAVKPEVVTFCHVAGQADDPANYVDLTLPWNAVYGQAGHFNENGTTQAGHEQDYLGPCNPPTVTPSPEETPTATPTEEPTATPTDVPDNITICHAAGLVEDPANYVTLELPWPAVYGPGGHFNENGTTQAGHEEDYFGTCITPTPTPTEELTPTPTEEPTATPTEIPIETPTPAEEPTPTPPNCNLEYSCFDCSTLDFDDPCLHEKRTYCQRNYDCGFDQGEQMMSGITCPPPVWSCTCPIPTETPTPTPTDELTPTPTEIPTPTPTEEPVGVIKGFKWHDENGNGERDCEVNLTDGLNGMNSDDLCEPRLAGWTIFIDENGNQTLDEGEKSTTTSDNPNHYGAYRFKPLTPGIYSVCEVQQEGWTQTYPDGCHTVNVLMDFSSEESENYDRKPLYNFGNTETEEEILSLEIEKSNNAPDTASAGITVTYTLTVTNTGNADLNVAIKDVLPGGFHYVSGSSKLDGTVVPDPTVVDGSLNWHVGSLSTEEDKTLTYDVTTDSDLKDGTYTNVAIAHGERDGESVESDPATSEVNIGLHVDISTSVGGEVLGASTEILPATGSETNLSLALFIMLLLGLALKFMSLEDQKDAILTSIKKYAKSVVTTLAALILTFVSLRGAYAYADKVVIQRLPEYITTDSFEISYSGLSANPVIARFFVRKDGDGTWRRVNGDINGSSGQVQVGGGDVYSGEAKYFFKVEINGGTATDETSTTIDRSGPDPVSGYWKEKVAGGFYRLHWKNPGNDDFSRVFIYRSTETKFTADGTTKVGEVGGATEADMTWDNVGLDSNKNYYYAVRAIDEAGNGSGIVADPETVSITSNAASTQNEGEVTSLPEEDAETLEATDEGSVLGENGDDITPTPTPASIVNKIKQFAKDRTKITLGIVGGLLVIGYYIVNRFRVANPEPPVKKQRTQKSSKSKK</sequence>
<feature type="compositionally biased region" description="Low complexity" evidence="1">
    <location>
        <begin position="102"/>
        <end position="124"/>
    </location>
</feature>
<dbReference type="EMBL" id="MGGL01000019">
    <property type="protein sequence ID" value="OGM25801.1"/>
    <property type="molecule type" value="Genomic_DNA"/>
</dbReference>
<name>A0A1F7YEP9_9BACT</name>
<feature type="compositionally biased region" description="Polar residues" evidence="1">
    <location>
        <begin position="856"/>
        <end position="865"/>
    </location>
</feature>
<feature type="region of interest" description="Disordered" evidence="1">
    <location>
        <begin position="79"/>
        <end position="124"/>
    </location>
</feature>
<comment type="caution">
    <text evidence="4">The sequence shown here is derived from an EMBL/GenBank/DDBJ whole genome shotgun (WGS) entry which is preliminary data.</text>
</comment>
<dbReference type="SUPFAM" id="SSF117074">
    <property type="entry name" value="Hypothetical protein PA1324"/>
    <property type="match status" value="1"/>
</dbReference>
<feature type="domain" description="DUF11" evidence="3">
    <location>
        <begin position="447"/>
        <end position="555"/>
    </location>
</feature>